<dbReference type="InterPro" id="IPR006664">
    <property type="entry name" value="OMP_bac"/>
</dbReference>
<dbReference type="PANTHER" id="PTHR30329">
    <property type="entry name" value="STATOR ELEMENT OF FLAGELLAR MOTOR COMPLEX"/>
    <property type="match status" value="1"/>
</dbReference>
<evidence type="ECO:0000256" key="4">
    <source>
        <dbReference type="PROSITE-ProRule" id="PRU00473"/>
    </source>
</evidence>
<proteinExistence type="predicted"/>
<keyword evidence="8" id="KW-1185">Reference proteome</keyword>
<dbReference type="InterPro" id="IPR050330">
    <property type="entry name" value="Bact_OuterMem_StrucFunc"/>
</dbReference>
<evidence type="ECO:0000313" key="7">
    <source>
        <dbReference type="EMBL" id="GLR19001.1"/>
    </source>
</evidence>
<dbReference type="EMBL" id="BSOH01000023">
    <property type="protein sequence ID" value="GLR19001.1"/>
    <property type="molecule type" value="Genomic_DNA"/>
</dbReference>
<dbReference type="InterPro" id="IPR036737">
    <property type="entry name" value="OmpA-like_sf"/>
</dbReference>
<dbReference type="AlphaFoldDB" id="A0AA37WEP8"/>
<dbReference type="CDD" id="cd07185">
    <property type="entry name" value="OmpA_C-like"/>
    <property type="match status" value="1"/>
</dbReference>
<dbReference type="Gene3D" id="3.30.1330.60">
    <property type="entry name" value="OmpA-like domain"/>
    <property type="match status" value="1"/>
</dbReference>
<feature type="signal peptide" evidence="5">
    <location>
        <begin position="1"/>
        <end position="21"/>
    </location>
</feature>
<gene>
    <name evidence="7" type="ORF">GCM10007940_36170</name>
</gene>
<keyword evidence="2 4" id="KW-0472">Membrane</keyword>
<evidence type="ECO:0000256" key="5">
    <source>
        <dbReference type="SAM" id="SignalP"/>
    </source>
</evidence>
<dbReference type="InterPro" id="IPR006665">
    <property type="entry name" value="OmpA-like"/>
</dbReference>
<dbReference type="Pfam" id="PF00691">
    <property type="entry name" value="OmpA"/>
    <property type="match status" value="1"/>
</dbReference>
<organism evidence="7 8">
    <name type="scientific">Portibacter lacus</name>
    <dbReference type="NCBI Taxonomy" id="1099794"/>
    <lineage>
        <taxon>Bacteria</taxon>
        <taxon>Pseudomonadati</taxon>
        <taxon>Bacteroidota</taxon>
        <taxon>Saprospiria</taxon>
        <taxon>Saprospirales</taxon>
        <taxon>Haliscomenobacteraceae</taxon>
        <taxon>Portibacter</taxon>
    </lineage>
</organism>
<protein>
    <recommendedName>
        <fullName evidence="6">OmpA-like domain-containing protein</fullName>
    </recommendedName>
</protein>
<evidence type="ECO:0000256" key="3">
    <source>
        <dbReference type="ARBA" id="ARBA00023237"/>
    </source>
</evidence>
<keyword evidence="5" id="KW-0732">Signal</keyword>
<keyword evidence="3" id="KW-0998">Cell outer membrane</keyword>
<feature type="chain" id="PRO_5041376866" description="OmpA-like domain-containing protein" evidence="5">
    <location>
        <begin position="22"/>
        <end position="365"/>
    </location>
</feature>
<reference evidence="7" key="1">
    <citation type="journal article" date="2014" name="Int. J. Syst. Evol. Microbiol.">
        <title>Complete genome sequence of Corynebacterium casei LMG S-19264T (=DSM 44701T), isolated from a smear-ripened cheese.</title>
        <authorList>
            <consortium name="US DOE Joint Genome Institute (JGI-PGF)"/>
            <person name="Walter F."/>
            <person name="Albersmeier A."/>
            <person name="Kalinowski J."/>
            <person name="Ruckert C."/>
        </authorList>
    </citation>
    <scope>NUCLEOTIDE SEQUENCE</scope>
    <source>
        <strain evidence="7">NBRC 108769</strain>
    </source>
</reference>
<feature type="domain" description="OmpA-like" evidence="6">
    <location>
        <begin position="251"/>
        <end position="365"/>
    </location>
</feature>
<comment type="subcellular location">
    <subcellularLocation>
        <location evidence="1">Cell outer membrane</location>
    </subcellularLocation>
</comment>
<dbReference type="RefSeq" id="WP_235292946.1">
    <property type="nucleotide sequence ID" value="NZ_BSOH01000023.1"/>
</dbReference>
<comment type="caution">
    <text evidence="7">The sequence shown here is derived from an EMBL/GenBank/DDBJ whole genome shotgun (WGS) entry which is preliminary data.</text>
</comment>
<dbReference type="GO" id="GO:0009279">
    <property type="term" value="C:cell outer membrane"/>
    <property type="evidence" value="ECO:0007669"/>
    <property type="project" value="UniProtKB-SubCell"/>
</dbReference>
<dbReference type="SUPFAM" id="SSF103088">
    <property type="entry name" value="OmpA-like"/>
    <property type="match status" value="1"/>
</dbReference>
<dbReference type="Proteomes" id="UP001156666">
    <property type="component" value="Unassembled WGS sequence"/>
</dbReference>
<dbReference type="Gene3D" id="2.60.120.260">
    <property type="entry name" value="Galactose-binding domain-like"/>
    <property type="match status" value="1"/>
</dbReference>
<dbReference type="PROSITE" id="PS51123">
    <property type="entry name" value="OMPA_2"/>
    <property type="match status" value="1"/>
</dbReference>
<dbReference type="PRINTS" id="PR01021">
    <property type="entry name" value="OMPADOMAIN"/>
</dbReference>
<evidence type="ECO:0000256" key="1">
    <source>
        <dbReference type="ARBA" id="ARBA00004442"/>
    </source>
</evidence>
<reference evidence="7" key="2">
    <citation type="submission" date="2023-01" db="EMBL/GenBank/DDBJ databases">
        <title>Draft genome sequence of Portibacter lacus strain NBRC 108769.</title>
        <authorList>
            <person name="Sun Q."/>
            <person name="Mori K."/>
        </authorList>
    </citation>
    <scope>NUCLEOTIDE SEQUENCE</scope>
    <source>
        <strain evidence="7">NBRC 108769</strain>
    </source>
</reference>
<dbReference type="PANTHER" id="PTHR30329:SF21">
    <property type="entry name" value="LIPOPROTEIN YIAD-RELATED"/>
    <property type="match status" value="1"/>
</dbReference>
<evidence type="ECO:0000259" key="6">
    <source>
        <dbReference type="PROSITE" id="PS51123"/>
    </source>
</evidence>
<evidence type="ECO:0000313" key="8">
    <source>
        <dbReference type="Proteomes" id="UP001156666"/>
    </source>
</evidence>
<accession>A0AA37WEP8</accession>
<sequence>MKTAKLILLLLVFICAKDLSAQQQNLVPNAGFEEYSGIPLGWFYNGSQFTRLVKYWNSPTLASPDAFGPGIIVPKHWQKKGFGELHPFEGSSMIGMTVYGCSEGKPHCREYVQIQLTDHLVVGQKYELTYWLGHLDNSLRIDKIGALFTMDPIKQSDDNLIDQKPQVFTEHVIRPARGQWQKITNTFVPQEAYNYVILGNFFADEDNLVVRDEAIYEFGYYYMDSVSLRKIPPFVKQEIPEDDLTRETLEVGKRIQLKNIYFDLDKSDLLPRSFIELNKLKTILQMNPKMTIEVHGHTDTQGESDYNVDLSIQRSKAVTEYLIKSGIEPSRIDFKGYGSNMPIANNADESGRKMNRRVEILITGL</sequence>
<evidence type="ECO:0000256" key="2">
    <source>
        <dbReference type="ARBA" id="ARBA00023136"/>
    </source>
</evidence>
<name>A0AA37WEP8_9BACT</name>